<gene>
    <name evidence="1" type="ORF">BpHYR1_013406</name>
</gene>
<evidence type="ECO:0000313" key="2">
    <source>
        <dbReference type="Proteomes" id="UP000276133"/>
    </source>
</evidence>
<keyword evidence="2" id="KW-1185">Reference proteome</keyword>
<name>A0A3M7Q7C3_BRAPC</name>
<protein>
    <submittedName>
        <fullName evidence="1">Uncharacterized protein</fullName>
    </submittedName>
</protein>
<accession>A0A3M7Q7C3</accession>
<dbReference type="EMBL" id="REGN01007141">
    <property type="protein sequence ID" value="RNA07139.1"/>
    <property type="molecule type" value="Genomic_DNA"/>
</dbReference>
<evidence type="ECO:0000313" key="1">
    <source>
        <dbReference type="EMBL" id="RNA07139.1"/>
    </source>
</evidence>
<dbReference type="AlphaFoldDB" id="A0A3M7Q7C3"/>
<proteinExistence type="predicted"/>
<comment type="caution">
    <text evidence="1">The sequence shown here is derived from an EMBL/GenBank/DDBJ whole genome shotgun (WGS) entry which is preliminary data.</text>
</comment>
<sequence>MRLISSAKSLMTWFTISGMSLIDFLF</sequence>
<dbReference type="Proteomes" id="UP000276133">
    <property type="component" value="Unassembled WGS sequence"/>
</dbReference>
<reference evidence="1 2" key="1">
    <citation type="journal article" date="2018" name="Sci. Rep.">
        <title>Genomic signatures of local adaptation to the degree of environmental predictability in rotifers.</title>
        <authorList>
            <person name="Franch-Gras L."/>
            <person name="Hahn C."/>
            <person name="Garcia-Roger E.M."/>
            <person name="Carmona M.J."/>
            <person name="Serra M."/>
            <person name="Gomez A."/>
        </authorList>
    </citation>
    <scope>NUCLEOTIDE SEQUENCE [LARGE SCALE GENOMIC DNA]</scope>
    <source>
        <strain evidence="1">HYR1</strain>
    </source>
</reference>
<organism evidence="1 2">
    <name type="scientific">Brachionus plicatilis</name>
    <name type="common">Marine rotifer</name>
    <name type="synonym">Brachionus muelleri</name>
    <dbReference type="NCBI Taxonomy" id="10195"/>
    <lineage>
        <taxon>Eukaryota</taxon>
        <taxon>Metazoa</taxon>
        <taxon>Spiralia</taxon>
        <taxon>Gnathifera</taxon>
        <taxon>Rotifera</taxon>
        <taxon>Eurotatoria</taxon>
        <taxon>Monogononta</taxon>
        <taxon>Pseudotrocha</taxon>
        <taxon>Ploima</taxon>
        <taxon>Brachionidae</taxon>
        <taxon>Brachionus</taxon>
    </lineage>
</organism>